<protein>
    <submittedName>
        <fullName evidence="1">Uncharacterized protein</fullName>
    </submittedName>
</protein>
<evidence type="ECO:0000313" key="1">
    <source>
        <dbReference type="EMBL" id="CAI8049917.1"/>
    </source>
</evidence>
<sequence>MEVNRVRIGTLTLEPLICHLSLLAIGFLSCTMIVNFTCATDETVELAACDYRPKGENFTLVVRFCPNLNYTIVLECSVTNTYSLKWILNDSKTDFYPEDSCEQGPKMNQGFNFSLIEKVIDNDTNETDNNSYISQLRVSTSHLKIVVNNSNEFSVTCQSSNNTKRMSFIKISEGINPQIVSAEFGESDEIIVTWISANNDLTRTEIVAEYENGTKMSVFTEWYKREGQINVTESSATYNVTVIEYTMCNQSFSSNTTRVSPSSAIGSSLVLDAQLFLLVPVLLFSYL</sequence>
<evidence type="ECO:0000313" key="2">
    <source>
        <dbReference type="Proteomes" id="UP001174909"/>
    </source>
</evidence>
<dbReference type="PROSITE" id="PS51257">
    <property type="entry name" value="PROKAR_LIPOPROTEIN"/>
    <property type="match status" value="1"/>
</dbReference>
<dbReference type="Proteomes" id="UP001174909">
    <property type="component" value="Unassembled WGS sequence"/>
</dbReference>
<keyword evidence="2" id="KW-1185">Reference proteome</keyword>
<accession>A0AA35XGE1</accession>
<comment type="caution">
    <text evidence="1">The sequence shown here is derived from an EMBL/GenBank/DDBJ whole genome shotgun (WGS) entry which is preliminary data.</text>
</comment>
<dbReference type="EMBL" id="CASHTH010003823">
    <property type="protein sequence ID" value="CAI8049917.1"/>
    <property type="molecule type" value="Genomic_DNA"/>
</dbReference>
<dbReference type="AlphaFoldDB" id="A0AA35XGE1"/>
<gene>
    <name evidence="1" type="ORF">GBAR_LOCUS27475</name>
</gene>
<proteinExistence type="predicted"/>
<name>A0AA35XGE1_GEOBA</name>
<reference evidence="1" key="1">
    <citation type="submission" date="2023-03" db="EMBL/GenBank/DDBJ databases">
        <authorList>
            <person name="Steffen K."/>
            <person name="Cardenas P."/>
        </authorList>
    </citation>
    <scope>NUCLEOTIDE SEQUENCE</scope>
</reference>
<organism evidence="1 2">
    <name type="scientific">Geodia barretti</name>
    <name type="common">Barrett's horny sponge</name>
    <dbReference type="NCBI Taxonomy" id="519541"/>
    <lineage>
        <taxon>Eukaryota</taxon>
        <taxon>Metazoa</taxon>
        <taxon>Porifera</taxon>
        <taxon>Demospongiae</taxon>
        <taxon>Heteroscleromorpha</taxon>
        <taxon>Tetractinellida</taxon>
        <taxon>Astrophorina</taxon>
        <taxon>Geodiidae</taxon>
        <taxon>Geodia</taxon>
    </lineage>
</organism>